<dbReference type="GO" id="GO:0030246">
    <property type="term" value="F:carbohydrate binding"/>
    <property type="evidence" value="ECO:0007669"/>
    <property type="project" value="InterPro"/>
</dbReference>
<proteinExistence type="predicted"/>
<comment type="caution">
    <text evidence="1">The sequence shown here is derived from an EMBL/GenBank/DDBJ whole genome shotgun (WGS) entry which is preliminary data.</text>
</comment>
<sequence>MKICDREWKREELLKRVGDISQLAGIRRLELAEGNEKGVEAAELRSGSGLRAVILLSRAMDLGFVEYAGRPLCWRSPVGDAHPAFYEPQEDGWLRTFYGGMMNTCGLTYFGAPCDDAGKRLGVHGRASHLPARLLASEGAWQDGEYRLTLKGRIRESTLFGENVSLTRTYTMTAGEDRILLHDVVENEGYRTTEHMILYHVNVGFPVLDEGSELLLPVRSTRPLTEHAAQGLADYNRFGTPVAGFQEQVYLHRLAADGQGRTGAALVNRRFNQGQGLGVYIRFPEAELPCFNQWKMIGEGTYVVGLEPANAFVITRARARADGSLQFLEPGERRQYHLELGVLHSNAEIESFEGEMKGLVSREPAR</sequence>
<dbReference type="InterPro" id="IPR014718">
    <property type="entry name" value="GH-type_carb-bd"/>
</dbReference>
<dbReference type="Gene3D" id="2.70.98.10">
    <property type="match status" value="1"/>
</dbReference>
<accession>A0A1V5MH15</accession>
<evidence type="ECO:0000313" key="1">
    <source>
        <dbReference type="EMBL" id="OPZ92523.1"/>
    </source>
</evidence>
<evidence type="ECO:0008006" key="2">
    <source>
        <dbReference type="Google" id="ProtNLM"/>
    </source>
</evidence>
<dbReference type="AlphaFoldDB" id="A0A1V5MH15"/>
<reference evidence="1" key="1">
    <citation type="submission" date="2017-02" db="EMBL/GenBank/DDBJ databases">
        <title>Delving into the versatile metabolic prowess of the omnipresent phylum Bacteroidetes.</title>
        <authorList>
            <person name="Nobu M.K."/>
            <person name="Mei R."/>
            <person name="Narihiro T."/>
            <person name="Kuroda K."/>
            <person name="Liu W.-T."/>
        </authorList>
    </citation>
    <scope>NUCLEOTIDE SEQUENCE</scope>
    <source>
        <strain evidence="1">ADurb.Bin417</strain>
    </source>
</reference>
<dbReference type="InterPro" id="IPR027839">
    <property type="entry name" value="DUF4432"/>
</dbReference>
<name>A0A1V5MH15_UNCT6</name>
<organism evidence="1">
    <name type="scientific">candidate division TA06 bacterium ADurb.Bin417</name>
    <dbReference type="NCBI Taxonomy" id="1852828"/>
    <lineage>
        <taxon>Bacteria</taxon>
        <taxon>Bacteria division TA06</taxon>
    </lineage>
</organism>
<protein>
    <recommendedName>
        <fullName evidence="2">DUF4432 domain-containing protein</fullName>
    </recommendedName>
</protein>
<gene>
    <name evidence="1" type="ORF">BWY73_00763</name>
</gene>
<dbReference type="Proteomes" id="UP000485484">
    <property type="component" value="Unassembled WGS sequence"/>
</dbReference>
<dbReference type="CDD" id="cd09023">
    <property type="entry name" value="Aldose_epim_Ec_c4013"/>
    <property type="match status" value="1"/>
</dbReference>
<dbReference type="Pfam" id="PF14486">
    <property type="entry name" value="DUF4432"/>
    <property type="match status" value="1"/>
</dbReference>
<dbReference type="EMBL" id="MWAK01000090">
    <property type="protein sequence ID" value="OPZ92523.1"/>
    <property type="molecule type" value="Genomic_DNA"/>
</dbReference>